<feature type="region of interest" description="Disordered" evidence="5">
    <location>
        <begin position="88"/>
        <end position="152"/>
    </location>
</feature>
<feature type="region of interest" description="Disordered" evidence="5">
    <location>
        <begin position="193"/>
        <end position="220"/>
    </location>
</feature>
<evidence type="ECO:0000256" key="1">
    <source>
        <dbReference type="ARBA" id="ARBA00022723"/>
    </source>
</evidence>
<dbReference type="OrthoDB" id="6036at2759"/>
<proteinExistence type="predicted"/>
<feature type="compositionally biased region" description="Basic residues" evidence="5">
    <location>
        <begin position="120"/>
        <end position="132"/>
    </location>
</feature>
<evidence type="ECO:0000256" key="4">
    <source>
        <dbReference type="ARBA" id="ARBA00022833"/>
    </source>
</evidence>
<dbReference type="PANTHER" id="PTHR46134:SF3">
    <property type="entry name" value="ARFGAP WITH FG REPEATS 1"/>
    <property type="match status" value="1"/>
</dbReference>
<evidence type="ECO:0000259" key="6">
    <source>
        <dbReference type="Pfam" id="PF01412"/>
    </source>
</evidence>
<evidence type="ECO:0000313" key="8">
    <source>
        <dbReference type="Proteomes" id="UP001152888"/>
    </source>
</evidence>
<dbReference type="EMBL" id="CAKOFQ010007125">
    <property type="protein sequence ID" value="CAH1991837.1"/>
    <property type="molecule type" value="Genomic_DNA"/>
</dbReference>
<dbReference type="AlphaFoldDB" id="A0A9P0LEF3"/>
<dbReference type="PANTHER" id="PTHR46134">
    <property type="entry name" value="DRONGO, ISOFORM F"/>
    <property type="match status" value="1"/>
</dbReference>
<dbReference type="GO" id="GO:0005096">
    <property type="term" value="F:GTPase activator activity"/>
    <property type="evidence" value="ECO:0007669"/>
    <property type="project" value="InterPro"/>
</dbReference>
<dbReference type="Pfam" id="PF01412">
    <property type="entry name" value="ArfGap"/>
    <property type="match status" value="1"/>
</dbReference>
<dbReference type="Proteomes" id="UP001152888">
    <property type="component" value="Unassembled WGS sequence"/>
</dbReference>
<protein>
    <recommendedName>
        <fullName evidence="6">Arf-GAP domain-containing protein</fullName>
    </recommendedName>
</protein>
<feature type="compositionally biased region" description="Polar residues" evidence="5">
    <location>
        <begin position="90"/>
        <end position="102"/>
    </location>
</feature>
<dbReference type="InterPro" id="IPR038508">
    <property type="entry name" value="ArfGAP_dom_sf"/>
</dbReference>
<organism evidence="7 8">
    <name type="scientific">Acanthoscelides obtectus</name>
    <name type="common">Bean weevil</name>
    <name type="synonym">Bruchus obtectus</name>
    <dbReference type="NCBI Taxonomy" id="200917"/>
    <lineage>
        <taxon>Eukaryota</taxon>
        <taxon>Metazoa</taxon>
        <taxon>Ecdysozoa</taxon>
        <taxon>Arthropoda</taxon>
        <taxon>Hexapoda</taxon>
        <taxon>Insecta</taxon>
        <taxon>Pterygota</taxon>
        <taxon>Neoptera</taxon>
        <taxon>Endopterygota</taxon>
        <taxon>Coleoptera</taxon>
        <taxon>Polyphaga</taxon>
        <taxon>Cucujiformia</taxon>
        <taxon>Chrysomeloidea</taxon>
        <taxon>Chrysomelidae</taxon>
        <taxon>Bruchinae</taxon>
        <taxon>Bruchini</taxon>
        <taxon>Acanthoscelides</taxon>
    </lineage>
</organism>
<dbReference type="InterPro" id="IPR052248">
    <property type="entry name" value="Arf-GAP_FG-repeat_protein"/>
</dbReference>
<gene>
    <name evidence="7" type="ORF">ACAOBT_LOCUS20500</name>
</gene>
<dbReference type="InterPro" id="IPR001164">
    <property type="entry name" value="ArfGAP_dom"/>
</dbReference>
<keyword evidence="4" id="KW-0862">Zinc</keyword>
<dbReference type="Gene3D" id="1.10.220.150">
    <property type="entry name" value="Arf GTPase activating protein"/>
    <property type="match status" value="1"/>
</dbReference>
<reference evidence="7" key="1">
    <citation type="submission" date="2022-03" db="EMBL/GenBank/DDBJ databases">
        <authorList>
            <person name="Sayadi A."/>
        </authorList>
    </citation>
    <scope>NUCLEOTIDE SEQUENCE</scope>
</reference>
<evidence type="ECO:0000256" key="5">
    <source>
        <dbReference type="SAM" id="MobiDB-lite"/>
    </source>
</evidence>
<keyword evidence="8" id="KW-1185">Reference proteome</keyword>
<keyword evidence="2" id="KW-0677">Repeat</keyword>
<dbReference type="GO" id="GO:0005737">
    <property type="term" value="C:cytoplasm"/>
    <property type="evidence" value="ECO:0007669"/>
    <property type="project" value="TreeGrafter"/>
</dbReference>
<keyword evidence="1" id="KW-0479">Metal-binding</keyword>
<evidence type="ECO:0000313" key="7">
    <source>
        <dbReference type="EMBL" id="CAH1991837.1"/>
    </source>
</evidence>
<accession>A0A9P0LEF3</accession>
<feature type="compositionally biased region" description="Pro residues" evidence="5">
    <location>
        <begin position="103"/>
        <end position="119"/>
    </location>
</feature>
<keyword evidence="3" id="KW-0863">Zinc-finger</keyword>
<evidence type="ECO:0000256" key="2">
    <source>
        <dbReference type="ARBA" id="ARBA00022737"/>
    </source>
</evidence>
<dbReference type="InterPro" id="IPR037278">
    <property type="entry name" value="ARFGAP/RecO"/>
</dbReference>
<evidence type="ECO:0000256" key="3">
    <source>
        <dbReference type="ARBA" id="ARBA00022771"/>
    </source>
</evidence>
<dbReference type="GO" id="GO:0016020">
    <property type="term" value="C:membrane"/>
    <property type="evidence" value="ECO:0007669"/>
    <property type="project" value="TreeGrafter"/>
</dbReference>
<comment type="caution">
    <text evidence="7">The sequence shown here is derived from an EMBL/GenBank/DDBJ whole genome shotgun (WGS) entry which is preliminary data.</text>
</comment>
<name>A0A9P0LEF3_ACAOB</name>
<dbReference type="SUPFAM" id="SSF57863">
    <property type="entry name" value="ArfGap/RecO-like zinc finger"/>
    <property type="match status" value="1"/>
</dbReference>
<dbReference type="GO" id="GO:0008270">
    <property type="term" value="F:zinc ion binding"/>
    <property type="evidence" value="ECO:0007669"/>
    <property type="project" value="UniProtKB-KW"/>
</dbReference>
<feature type="domain" description="Arf-GAP" evidence="6">
    <location>
        <begin position="13"/>
        <end position="83"/>
    </location>
</feature>
<sequence length="412" mass="43380">MLNNIFCYRRGLTPPHRVKSISMATFTAEEVELLRSRGNEYCRRVWLGLYGSGGADTAPVLNSNDEHTIRDFMIEKYERRRYYLEPSKAISPSATTDSKSASPSPPNPLIEDPSAPPHKPIQHRPAFRRHTPWVRSDPNKKTVNNNNLNNGHLENGFVADFSKTDLFGGIAENNQRVNGFVADFDNNPVFNGTNNTPGGVSAASSNSSINSTPLSSVGSTPISSIGSAPMSVSSTPIVPIANPIASSAAAGSPWTATLQNGFAPPAPAIEDKYAALKDLDNEIRSQKGGVFEWSVGTTNAGAAFGTESQCQQGTALFGTSPVQVGGQPFAATFPEATAAPTAANPFGGAPWPPNPFKMNGVTAQAPSLFPQMVNGFGAPAPSVGGVGGGAWPPPANPFKVGCVRANSNNPFL</sequence>
<feature type="compositionally biased region" description="Low complexity" evidence="5">
    <location>
        <begin position="197"/>
        <end position="217"/>
    </location>
</feature>